<accession>G8ZNZ6</accession>
<dbReference type="GO" id="GO:0006281">
    <property type="term" value="P:DNA repair"/>
    <property type="evidence" value="ECO:0007669"/>
    <property type="project" value="EnsemblFungi"/>
</dbReference>
<dbReference type="SUPFAM" id="SSF140984">
    <property type="entry name" value="PTPA-like"/>
    <property type="match status" value="1"/>
</dbReference>
<dbReference type="InParanoid" id="G8ZNZ6"/>
<dbReference type="InterPro" id="IPR004327">
    <property type="entry name" value="Phstyr_phstse_ac"/>
</dbReference>
<comment type="function">
    <text evidence="9">PPIases accelerate the folding of proteins. It catalyzes the cis-trans isomerization of proline imidic peptide bonds in oligopeptides.</text>
</comment>
<feature type="compositionally biased region" description="Polar residues" evidence="10">
    <location>
        <begin position="370"/>
        <end position="389"/>
    </location>
</feature>
<keyword evidence="7 9" id="KW-0413">Isomerase</keyword>
<dbReference type="InterPro" id="IPR043170">
    <property type="entry name" value="PTPA_C_lid"/>
</dbReference>
<evidence type="ECO:0000256" key="6">
    <source>
        <dbReference type="ARBA" id="ARBA00023110"/>
    </source>
</evidence>
<dbReference type="GO" id="GO:0006357">
    <property type="term" value="P:regulation of transcription by RNA polymerase II"/>
    <property type="evidence" value="ECO:0007669"/>
    <property type="project" value="EnsemblFungi"/>
</dbReference>
<dbReference type="AlphaFoldDB" id="G8ZNZ6"/>
<evidence type="ECO:0000256" key="3">
    <source>
        <dbReference type="ARBA" id="ARBA00004496"/>
    </source>
</evidence>
<dbReference type="PIRSF" id="PIRSF016325">
    <property type="entry name" value="Phstyr_phstse_ac"/>
    <property type="match status" value="1"/>
</dbReference>
<dbReference type="GO" id="GO:0005737">
    <property type="term" value="C:cytoplasm"/>
    <property type="evidence" value="ECO:0007669"/>
    <property type="project" value="UniProtKB-SubCell"/>
</dbReference>
<dbReference type="Gene3D" id="1.20.120.1150">
    <property type="match status" value="1"/>
</dbReference>
<comment type="catalytic activity">
    <reaction evidence="1 9">
        <text>[protein]-peptidylproline (omega=180) = [protein]-peptidylproline (omega=0)</text>
        <dbReference type="Rhea" id="RHEA:16237"/>
        <dbReference type="Rhea" id="RHEA-COMP:10747"/>
        <dbReference type="Rhea" id="RHEA-COMP:10748"/>
        <dbReference type="ChEBI" id="CHEBI:83833"/>
        <dbReference type="ChEBI" id="CHEBI:83834"/>
        <dbReference type="EC" id="5.2.1.8"/>
    </reaction>
</comment>
<evidence type="ECO:0000256" key="1">
    <source>
        <dbReference type="ARBA" id="ARBA00000971"/>
    </source>
</evidence>
<dbReference type="GO" id="GO:0008160">
    <property type="term" value="F:protein tyrosine phosphatase activator activity"/>
    <property type="evidence" value="ECO:0007669"/>
    <property type="project" value="TreeGrafter"/>
</dbReference>
<dbReference type="GO" id="GO:0000785">
    <property type="term" value="C:chromatin"/>
    <property type="evidence" value="ECO:0007669"/>
    <property type="project" value="EnsemblFungi"/>
</dbReference>
<dbReference type="GO" id="GO:0000082">
    <property type="term" value="P:G1/S transition of mitotic cell cycle"/>
    <property type="evidence" value="ECO:0007669"/>
    <property type="project" value="EnsemblFungi"/>
</dbReference>
<dbReference type="STRING" id="1076872.G8ZNZ6"/>
<sequence>MISEPRIDISQTKFESPVKCIFDSQGASDFQQSVAIDRLKYHLEKYARMIHGQPIVHEPSGIEVVNRVVSLLSRLSELVDETPPFSGPRRYGNLACRDWHDKLDANLTELLQQVLPQDYHKCIPELSYYLGNSFGSSTRLDYGTGHELSFLAVLGALDMLGLWTSEFSGKDVLLLFDTYYKLVRKLILTYTLEPAGSHGVWGLDDHFHIIYILGSSQWSSDPAVPMTPRDVKNKVLVQDYADTNLYCQAIDFIFHVKSGPFSEHSSMLYDIASTVQTWSKVQSGLLKMYYVEVLKKFPVVQHFWFGPGFYPWISDRNGQKLPIYENAESEKKQPPSMTTMAPSNTTMYHLTTRPIPHGKLSQVHKLPTRGTMQPPTSLPRTFNRSAKKE</sequence>
<evidence type="ECO:0000313" key="12">
    <source>
        <dbReference type="Proteomes" id="UP000005627"/>
    </source>
</evidence>
<evidence type="ECO:0000256" key="5">
    <source>
        <dbReference type="ARBA" id="ARBA00022490"/>
    </source>
</evidence>
<dbReference type="eggNOG" id="KOG2867">
    <property type="taxonomic scope" value="Eukaryota"/>
</dbReference>
<dbReference type="GO" id="GO:0005634">
    <property type="term" value="C:nucleus"/>
    <property type="evidence" value="ECO:0007669"/>
    <property type="project" value="UniProtKB-SubCell"/>
</dbReference>
<evidence type="ECO:0000256" key="9">
    <source>
        <dbReference type="RuleBase" id="RU361210"/>
    </source>
</evidence>
<evidence type="ECO:0000256" key="10">
    <source>
        <dbReference type="SAM" id="MobiDB-lite"/>
    </source>
</evidence>
<dbReference type="PANTHER" id="PTHR10012:SF3">
    <property type="entry name" value="SERINE_THREONINE-PROTEIN PHOSPHATASE 2A ACTIVATOR 1"/>
    <property type="match status" value="1"/>
</dbReference>
<keyword evidence="8" id="KW-0539">Nucleus</keyword>
<comment type="similarity">
    <text evidence="4 9">Belongs to the PTPA-type PPIase family.</text>
</comment>
<evidence type="ECO:0000256" key="4">
    <source>
        <dbReference type="ARBA" id="ARBA00011019"/>
    </source>
</evidence>
<dbReference type="FunCoup" id="G8ZNZ6">
    <property type="interactions" value="121"/>
</dbReference>
<evidence type="ECO:0000256" key="2">
    <source>
        <dbReference type="ARBA" id="ARBA00004123"/>
    </source>
</evidence>
<dbReference type="KEGG" id="tdl:TDEL_0B02110"/>
<dbReference type="RefSeq" id="XP_003679551.1">
    <property type="nucleotide sequence ID" value="XM_003679503.1"/>
</dbReference>
<dbReference type="PANTHER" id="PTHR10012">
    <property type="entry name" value="SERINE/THREONINE-PROTEIN PHOSPHATASE 2A REGULATORY SUBUNIT B"/>
    <property type="match status" value="1"/>
</dbReference>
<organism evidence="11 12">
    <name type="scientific">Torulaspora delbrueckii</name>
    <name type="common">Yeast</name>
    <name type="synonym">Candida colliculosa</name>
    <dbReference type="NCBI Taxonomy" id="4950"/>
    <lineage>
        <taxon>Eukaryota</taxon>
        <taxon>Fungi</taxon>
        <taxon>Dikarya</taxon>
        <taxon>Ascomycota</taxon>
        <taxon>Saccharomycotina</taxon>
        <taxon>Saccharomycetes</taxon>
        <taxon>Saccharomycetales</taxon>
        <taxon>Saccharomycetaceae</taxon>
        <taxon>Torulaspora</taxon>
    </lineage>
</organism>
<reference evidence="11 12" key="1">
    <citation type="journal article" date="2011" name="Proc. Natl. Acad. Sci. U.S.A.">
        <title>Evolutionary erosion of yeast sex chromosomes by mating-type switching accidents.</title>
        <authorList>
            <person name="Gordon J.L."/>
            <person name="Armisen D."/>
            <person name="Proux-Wera E."/>
            <person name="Oheigeartaigh S.S."/>
            <person name="Byrne K.P."/>
            <person name="Wolfe K.H."/>
        </authorList>
    </citation>
    <scope>NUCLEOTIDE SEQUENCE [LARGE SCALE GENOMIC DNA]</scope>
    <source>
        <strain evidence="12">ATCC 10662 / CBS 1146 / NBRC 0425 / NCYC 2629 / NRRL Y-866</strain>
    </source>
</reference>
<dbReference type="HOGENOM" id="CLU_030733_2_1_1"/>
<name>G8ZNZ6_TORDE</name>
<evidence type="ECO:0000256" key="8">
    <source>
        <dbReference type="ARBA" id="ARBA00023242"/>
    </source>
</evidence>
<dbReference type="OrthoDB" id="16120at2759"/>
<comment type="subcellular location">
    <subcellularLocation>
        <location evidence="3 9">Cytoplasm</location>
    </subcellularLocation>
    <subcellularLocation>
        <location evidence="2">Nucleus</location>
    </subcellularLocation>
</comment>
<feature type="region of interest" description="Disordered" evidence="10">
    <location>
        <begin position="366"/>
        <end position="389"/>
    </location>
</feature>
<dbReference type="EC" id="5.2.1.8" evidence="9"/>
<protein>
    <recommendedName>
        <fullName evidence="9">Serine/threonine-protein phosphatase 2A activator</fullName>
        <ecNumber evidence="9">5.2.1.8</ecNumber>
    </recommendedName>
    <alternativeName>
        <fullName evidence="9">Phosphotyrosyl phosphatase activator</fullName>
    </alternativeName>
</protein>
<keyword evidence="6 9" id="KW-0697">Rotamase</keyword>
<dbReference type="GO" id="GO:0003755">
    <property type="term" value="F:peptidyl-prolyl cis-trans isomerase activity"/>
    <property type="evidence" value="ECO:0007669"/>
    <property type="project" value="UniProtKB-KW"/>
</dbReference>
<dbReference type="CDD" id="cd04087">
    <property type="entry name" value="PTPA"/>
    <property type="match status" value="1"/>
</dbReference>
<dbReference type="GeneID" id="11504261"/>
<dbReference type="GO" id="GO:0006914">
    <property type="term" value="P:autophagy"/>
    <property type="evidence" value="ECO:0007669"/>
    <property type="project" value="EnsemblFungi"/>
</dbReference>
<gene>
    <name evidence="11" type="primary">TDEL0B02110</name>
    <name evidence="11" type="ORF">TDEL_0B02110</name>
</gene>
<dbReference type="InterPro" id="IPR037218">
    <property type="entry name" value="PTPA_sf"/>
</dbReference>
<proteinExistence type="inferred from homology"/>
<dbReference type="EMBL" id="HE616743">
    <property type="protein sequence ID" value="CCE90340.1"/>
    <property type="molecule type" value="Genomic_DNA"/>
</dbReference>
<keyword evidence="5 9" id="KW-0963">Cytoplasm</keyword>
<dbReference type="GO" id="GO:0000159">
    <property type="term" value="C:protein phosphatase type 2A complex"/>
    <property type="evidence" value="ECO:0007669"/>
    <property type="project" value="EnsemblFungi"/>
</dbReference>
<evidence type="ECO:0000256" key="7">
    <source>
        <dbReference type="ARBA" id="ARBA00023235"/>
    </source>
</evidence>
<dbReference type="GO" id="GO:0007052">
    <property type="term" value="P:mitotic spindle organization"/>
    <property type="evidence" value="ECO:0007669"/>
    <property type="project" value="EnsemblFungi"/>
</dbReference>
<keyword evidence="12" id="KW-1185">Reference proteome</keyword>
<evidence type="ECO:0000313" key="11">
    <source>
        <dbReference type="EMBL" id="CCE90340.1"/>
    </source>
</evidence>
<dbReference type="Proteomes" id="UP000005627">
    <property type="component" value="Chromosome 2"/>
</dbReference>
<dbReference type="Pfam" id="PF03095">
    <property type="entry name" value="PTPA"/>
    <property type="match status" value="1"/>
</dbReference>